<evidence type="ECO:0000256" key="2">
    <source>
        <dbReference type="ARBA" id="ARBA00024195"/>
    </source>
</evidence>
<dbReference type="SMART" id="SM00020">
    <property type="entry name" value="Tryp_SPc"/>
    <property type="match status" value="1"/>
</dbReference>
<reference evidence="5" key="1">
    <citation type="submission" date="2017-02" db="UniProtKB">
        <authorList>
            <consortium name="WormBaseParasite"/>
        </authorList>
    </citation>
    <scope>IDENTIFICATION</scope>
</reference>
<organism evidence="4 5">
    <name type="scientific">Elaeophora elaphi</name>
    <dbReference type="NCBI Taxonomy" id="1147741"/>
    <lineage>
        <taxon>Eukaryota</taxon>
        <taxon>Metazoa</taxon>
        <taxon>Ecdysozoa</taxon>
        <taxon>Nematoda</taxon>
        <taxon>Chromadorea</taxon>
        <taxon>Rhabditida</taxon>
        <taxon>Spirurina</taxon>
        <taxon>Spiruromorpha</taxon>
        <taxon>Filarioidea</taxon>
        <taxon>Onchocercidae</taxon>
        <taxon>Elaeophora</taxon>
    </lineage>
</organism>
<evidence type="ECO:0000259" key="3">
    <source>
        <dbReference type="PROSITE" id="PS50240"/>
    </source>
</evidence>
<dbReference type="SUPFAM" id="SSF50494">
    <property type="entry name" value="Trypsin-like serine proteases"/>
    <property type="match status" value="1"/>
</dbReference>
<dbReference type="PROSITE" id="PS50240">
    <property type="entry name" value="TRYPSIN_DOM"/>
    <property type="match status" value="1"/>
</dbReference>
<accession>A0A0R3RTG3</accession>
<dbReference type="Gene3D" id="2.40.10.10">
    <property type="entry name" value="Trypsin-like serine proteases"/>
    <property type="match status" value="2"/>
</dbReference>
<keyword evidence="1" id="KW-1015">Disulfide bond</keyword>
<protein>
    <submittedName>
        <fullName evidence="5">Peptidase S1 domain-containing protein</fullName>
    </submittedName>
</protein>
<dbReference type="PANTHER" id="PTHR24256">
    <property type="entry name" value="TRYPTASE-RELATED"/>
    <property type="match status" value="1"/>
</dbReference>
<dbReference type="PRINTS" id="PR00722">
    <property type="entry name" value="CHYMOTRYPSIN"/>
</dbReference>
<dbReference type="PROSITE" id="PS00134">
    <property type="entry name" value="TRYPSIN_HIS"/>
    <property type="match status" value="1"/>
</dbReference>
<dbReference type="GO" id="GO:0006508">
    <property type="term" value="P:proteolysis"/>
    <property type="evidence" value="ECO:0007669"/>
    <property type="project" value="InterPro"/>
</dbReference>
<dbReference type="InterPro" id="IPR009003">
    <property type="entry name" value="Peptidase_S1_PA"/>
</dbReference>
<name>A0A0R3RTG3_9BILA</name>
<evidence type="ECO:0000256" key="1">
    <source>
        <dbReference type="ARBA" id="ARBA00023157"/>
    </source>
</evidence>
<dbReference type="InterPro" id="IPR001314">
    <property type="entry name" value="Peptidase_S1A"/>
</dbReference>
<sequence>MVSNAKSVGPESFPHIAELHIVWPDRTIMCTASLLSRSIIITAAHCVVDEKSKKQLGKVKKVIFRRNHGRSYVTWVGNKINGVLKITELDEKDGILDYVLLELERPLPICRARNGRVFSIIKLPVEDVRACKWKVDQDGKLRRLTNITVWDVNGRLLIPMKDNARYVRQGRICGGDSGGPFVCPTEFGERIYGILSHSEPLVEFFPSSCYDEENAFLYDVMSDVRQMLPHIQNSFAAMNKTNELIEDYERCDF</sequence>
<evidence type="ECO:0000313" key="5">
    <source>
        <dbReference type="WBParaSite" id="EEL_0000524501-mRNA-1"/>
    </source>
</evidence>
<dbReference type="InterPro" id="IPR001254">
    <property type="entry name" value="Trypsin_dom"/>
</dbReference>
<dbReference type="InterPro" id="IPR018114">
    <property type="entry name" value="TRYPSIN_HIS"/>
</dbReference>
<feature type="domain" description="Peptidase S1" evidence="3">
    <location>
        <begin position="1"/>
        <end position="236"/>
    </location>
</feature>
<dbReference type="AlphaFoldDB" id="A0A0R3RTG3"/>
<dbReference type="WBParaSite" id="EEL_0000524501-mRNA-1">
    <property type="protein sequence ID" value="EEL_0000524501-mRNA-1"/>
    <property type="gene ID" value="EEL_0000524501"/>
</dbReference>
<keyword evidence="4" id="KW-1185">Reference proteome</keyword>
<evidence type="ECO:0000313" key="4">
    <source>
        <dbReference type="Proteomes" id="UP000050640"/>
    </source>
</evidence>
<dbReference type="Proteomes" id="UP000050640">
    <property type="component" value="Unplaced"/>
</dbReference>
<dbReference type="InterPro" id="IPR043504">
    <property type="entry name" value="Peptidase_S1_PA_chymotrypsin"/>
</dbReference>
<comment type="similarity">
    <text evidence="2">Belongs to the peptidase S1 family. CLIP subfamily.</text>
</comment>
<dbReference type="InterPro" id="IPR051487">
    <property type="entry name" value="Ser/Thr_Proteases_Immune/Dev"/>
</dbReference>
<proteinExistence type="inferred from homology"/>
<dbReference type="STRING" id="1147741.A0A0R3RTG3"/>
<dbReference type="Pfam" id="PF00089">
    <property type="entry name" value="Trypsin"/>
    <property type="match status" value="1"/>
</dbReference>
<dbReference type="GO" id="GO:0004252">
    <property type="term" value="F:serine-type endopeptidase activity"/>
    <property type="evidence" value="ECO:0007669"/>
    <property type="project" value="InterPro"/>
</dbReference>